<sequence>MVSLCEAAVCEPSDKHARQVSDDTASTADSSSCMVRRDAEDGKGHVDAKSPQRTGADEAESFLSGFQLPSWWKVAAFNYLQPPLWAGPVPVAWCLLGQASLQNHA</sequence>
<feature type="compositionally biased region" description="Basic and acidic residues" evidence="1">
    <location>
        <begin position="35"/>
        <end position="50"/>
    </location>
</feature>
<dbReference type="EMBL" id="CAUYUJ010000281">
    <property type="protein sequence ID" value="CAK0789666.1"/>
    <property type="molecule type" value="Genomic_DNA"/>
</dbReference>
<feature type="region of interest" description="Disordered" evidence="1">
    <location>
        <begin position="16"/>
        <end position="55"/>
    </location>
</feature>
<protein>
    <submittedName>
        <fullName evidence="2">Uncharacterized protein</fullName>
    </submittedName>
</protein>
<name>A0ABN9PHL3_9DINO</name>
<keyword evidence="3" id="KW-1185">Reference proteome</keyword>
<organism evidence="2 3">
    <name type="scientific">Prorocentrum cordatum</name>
    <dbReference type="NCBI Taxonomy" id="2364126"/>
    <lineage>
        <taxon>Eukaryota</taxon>
        <taxon>Sar</taxon>
        <taxon>Alveolata</taxon>
        <taxon>Dinophyceae</taxon>
        <taxon>Prorocentrales</taxon>
        <taxon>Prorocentraceae</taxon>
        <taxon>Prorocentrum</taxon>
    </lineage>
</organism>
<proteinExistence type="predicted"/>
<dbReference type="Proteomes" id="UP001189429">
    <property type="component" value="Unassembled WGS sequence"/>
</dbReference>
<accession>A0ABN9PHL3</accession>
<comment type="caution">
    <text evidence="2">The sequence shown here is derived from an EMBL/GenBank/DDBJ whole genome shotgun (WGS) entry which is preliminary data.</text>
</comment>
<feature type="compositionally biased region" description="Low complexity" evidence="1">
    <location>
        <begin position="22"/>
        <end position="32"/>
    </location>
</feature>
<gene>
    <name evidence="2" type="ORF">PCOR1329_LOCUS1172</name>
</gene>
<reference evidence="2" key="1">
    <citation type="submission" date="2023-10" db="EMBL/GenBank/DDBJ databases">
        <authorList>
            <person name="Chen Y."/>
            <person name="Shah S."/>
            <person name="Dougan E. K."/>
            <person name="Thang M."/>
            <person name="Chan C."/>
        </authorList>
    </citation>
    <scope>NUCLEOTIDE SEQUENCE [LARGE SCALE GENOMIC DNA]</scope>
</reference>
<evidence type="ECO:0000313" key="2">
    <source>
        <dbReference type="EMBL" id="CAK0789666.1"/>
    </source>
</evidence>
<evidence type="ECO:0000313" key="3">
    <source>
        <dbReference type="Proteomes" id="UP001189429"/>
    </source>
</evidence>
<evidence type="ECO:0000256" key="1">
    <source>
        <dbReference type="SAM" id="MobiDB-lite"/>
    </source>
</evidence>